<name>E6QVY0_9ZZZZ</name>
<protein>
    <recommendedName>
        <fullName evidence="3">Conjugal transfer protein TraB</fullName>
    </recommendedName>
</protein>
<feature type="transmembrane region" description="Helical" evidence="1">
    <location>
        <begin position="23"/>
        <end position="44"/>
    </location>
</feature>
<comment type="caution">
    <text evidence="2">The sequence shown here is derived from an EMBL/GenBank/DDBJ whole genome shotgun (WGS) entry which is preliminary data.</text>
</comment>
<feature type="transmembrane region" description="Helical" evidence="1">
    <location>
        <begin position="114"/>
        <end position="132"/>
    </location>
</feature>
<evidence type="ECO:0008006" key="3">
    <source>
        <dbReference type="Google" id="ProtNLM"/>
    </source>
</evidence>
<reference evidence="2" key="1">
    <citation type="submission" date="2009-10" db="EMBL/GenBank/DDBJ databases">
        <title>Diversity of trophic interactions inside an arsenic-rich microbial ecosystem.</title>
        <authorList>
            <person name="Bertin P.N."/>
            <person name="Heinrich-Salmeron A."/>
            <person name="Pelletier E."/>
            <person name="Goulhen-Chollet F."/>
            <person name="Arsene-Ploetze F."/>
            <person name="Gallien S."/>
            <person name="Calteau A."/>
            <person name="Vallenet D."/>
            <person name="Casiot C."/>
            <person name="Chane-Woon-Ming B."/>
            <person name="Giloteaux L."/>
            <person name="Barakat M."/>
            <person name="Bonnefoy V."/>
            <person name="Bruneel O."/>
            <person name="Chandler M."/>
            <person name="Cleiss J."/>
            <person name="Duran R."/>
            <person name="Elbaz-Poulichet F."/>
            <person name="Fonknechten N."/>
            <person name="Lauga B."/>
            <person name="Mornico D."/>
            <person name="Ortet P."/>
            <person name="Schaeffer C."/>
            <person name="Siguier P."/>
            <person name="Alexander Thil Smith A."/>
            <person name="Van Dorsselaer A."/>
            <person name="Weissenbach J."/>
            <person name="Medigue C."/>
            <person name="Le Paslier D."/>
        </authorList>
    </citation>
    <scope>NUCLEOTIDE SEQUENCE</scope>
</reference>
<feature type="transmembrane region" description="Helical" evidence="1">
    <location>
        <begin position="138"/>
        <end position="163"/>
    </location>
</feature>
<dbReference type="AlphaFoldDB" id="E6QVY0"/>
<keyword evidence="1" id="KW-0472">Membrane</keyword>
<gene>
    <name evidence="2" type="ORF">CARN7_2230</name>
</gene>
<accession>E6QVY0</accession>
<keyword evidence="1" id="KW-1133">Transmembrane helix</keyword>
<dbReference type="Gene3D" id="3.60.110.10">
    <property type="entry name" value="Carbon-nitrogen hydrolase"/>
    <property type="match status" value="1"/>
</dbReference>
<proteinExistence type="predicted"/>
<feature type="transmembrane region" description="Helical" evidence="1">
    <location>
        <begin position="193"/>
        <end position="213"/>
    </location>
</feature>
<evidence type="ECO:0000256" key="1">
    <source>
        <dbReference type="SAM" id="Phobius"/>
    </source>
</evidence>
<sequence length="445" mass="48760">MRSRTNFRWPAGLPLASALSGGLAWSPLGLFWLLPIFALAYGLAVSKRQQLLVIGGYYLGALWSIGGVFDGFWPKGAPLVGFAGWAGTAILIAMPWALAVFIGPDTSIMRSIRFLFSLLISALPPLGAYGLASPWIFVTAWFPGAGIAGLIMGAAWLSLLVIWSHGMRIAVTDADPDGLYLPPIRPAKARPHVTGGILAFGAVWAITANLTYLPPTPPPHWAVVNTDLSGFRGPVPASVWMHRQAHVAQIVRAAILSHPNHTLILFPESMAGPQFPNLFSTLMDNAMASMALEHDDTLLIGADDLANKQDDYTDSLNIMGRYQGRISARQPAPFGEWRPWGRHTALASWWHFGGYRIGKETIAWAICYEQMLVWPIAWNFLMDHHKPSVLLAPSDHDWARGVLEPAVQKQAIHAWARLYQIPVLYANDAPPASHPSRRNHLAKHG</sequence>
<dbReference type="InterPro" id="IPR036526">
    <property type="entry name" value="C-N_Hydrolase_sf"/>
</dbReference>
<evidence type="ECO:0000313" key="2">
    <source>
        <dbReference type="EMBL" id="CBI11403.1"/>
    </source>
</evidence>
<dbReference type="SUPFAM" id="SSF56317">
    <property type="entry name" value="Carbon-nitrogen hydrolase"/>
    <property type="match status" value="1"/>
</dbReference>
<feature type="transmembrane region" description="Helical" evidence="1">
    <location>
        <begin position="79"/>
        <end position="102"/>
    </location>
</feature>
<feature type="transmembrane region" description="Helical" evidence="1">
    <location>
        <begin position="51"/>
        <end position="73"/>
    </location>
</feature>
<keyword evidence="1" id="KW-0812">Transmembrane</keyword>
<organism evidence="2">
    <name type="scientific">mine drainage metagenome</name>
    <dbReference type="NCBI Taxonomy" id="410659"/>
    <lineage>
        <taxon>unclassified sequences</taxon>
        <taxon>metagenomes</taxon>
        <taxon>ecological metagenomes</taxon>
    </lineage>
</organism>
<dbReference type="EMBL" id="CABR01000141">
    <property type="protein sequence ID" value="CBI11403.1"/>
    <property type="molecule type" value="Genomic_DNA"/>
</dbReference>